<keyword evidence="1" id="KW-0472">Membrane</keyword>
<dbReference type="STRING" id="652787.SAMN05216490_4246"/>
<evidence type="ECO:0008006" key="4">
    <source>
        <dbReference type="Google" id="ProtNLM"/>
    </source>
</evidence>
<keyword evidence="3" id="KW-1185">Reference proteome</keyword>
<feature type="transmembrane region" description="Helical" evidence="1">
    <location>
        <begin position="125"/>
        <end position="146"/>
    </location>
</feature>
<reference evidence="2 3" key="1">
    <citation type="submission" date="2016-10" db="EMBL/GenBank/DDBJ databases">
        <authorList>
            <person name="de Groot N.N."/>
        </authorList>
    </citation>
    <scope>NUCLEOTIDE SEQUENCE [LARGE SCALE GENOMIC DNA]</scope>
    <source>
        <strain evidence="2 3">MP1X4</strain>
    </source>
</reference>
<sequence>MKKQPNNDEQDMVISYLTIRKAVGVLGIALPVVLLLGTCLISHCPCIRGAISDYYYSMMSSYFTGTLCAVALFLFSYKGYDSADQISTNIAGVFALGVVFFPSNMGKNCTECNLLFLPDNCLRNVVHYGSAAGFFFTLAYVSIILFTKTNKDKPTPQKCNRNIIYKTCGYVIVAAMVLIGILKATGIEKVLNAYRPTFWLESLALWAFGFSWLIKGKTILQDE</sequence>
<dbReference type="EMBL" id="LT629740">
    <property type="protein sequence ID" value="SDT59964.1"/>
    <property type="molecule type" value="Genomic_DNA"/>
</dbReference>
<dbReference type="Proteomes" id="UP000199679">
    <property type="component" value="Chromosome I"/>
</dbReference>
<feature type="transmembrane region" description="Helical" evidence="1">
    <location>
        <begin position="167"/>
        <end position="185"/>
    </location>
</feature>
<protein>
    <recommendedName>
        <fullName evidence="4">DUF998 domain-containing protein</fullName>
    </recommendedName>
</protein>
<keyword evidence="1" id="KW-1133">Transmembrane helix</keyword>
<dbReference type="OrthoDB" id="9803163at2"/>
<accession>A0A1H2BPB2</accession>
<dbReference type="RefSeq" id="WP_091377774.1">
    <property type="nucleotide sequence ID" value="NZ_LT629740.1"/>
</dbReference>
<keyword evidence="1" id="KW-0812">Transmembrane</keyword>
<feature type="transmembrane region" description="Helical" evidence="1">
    <location>
        <begin position="197"/>
        <end position="214"/>
    </location>
</feature>
<evidence type="ECO:0000256" key="1">
    <source>
        <dbReference type="SAM" id="Phobius"/>
    </source>
</evidence>
<evidence type="ECO:0000313" key="2">
    <source>
        <dbReference type="EMBL" id="SDT59964.1"/>
    </source>
</evidence>
<name>A0A1H2BPB2_MUCMA</name>
<feature type="transmembrane region" description="Helical" evidence="1">
    <location>
        <begin position="55"/>
        <end position="74"/>
    </location>
</feature>
<dbReference type="AlphaFoldDB" id="A0A1H2BPB2"/>
<organism evidence="2 3">
    <name type="scientific">Mucilaginibacter mallensis</name>
    <dbReference type="NCBI Taxonomy" id="652787"/>
    <lineage>
        <taxon>Bacteria</taxon>
        <taxon>Pseudomonadati</taxon>
        <taxon>Bacteroidota</taxon>
        <taxon>Sphingobacteriia</taxon>
        <taxon>Sphingobacteriales</taxon>
        <taxon>Sphingobacteriaceae</taxon>
        <taxon>Mucilaginibacter</taxon>
    </lineage>
</organism>
<evidence type="ECO:0000313" key="3">
    <source>
        <dbReference type="Proteomes" id="UP000199679"/>
    </source>
</evidence>
<proteinExistence type="predicted"/>
<feature type="transmembrane region" description="Helical" evidence="1">
    <location>
        <begin position="86"/>
        <end position="105"/>
    </location>
</feature>
<feature type="transmembrane region" description="Helical" evidence="1">
    <location>
        <begin position="21"/>
        <end position="43"/>
    </location>
</feature>
<gene>
    <name evidence="2" type="ORF">SAMN05216490_4246</name>
</gene>